<dbReference type="GO" id="GO:0046872">
    <property type="term" value="F:metal ion binding"/>
    <property type="evidence" value="ECO:0007669"/>
    <property type="project" value="UniProtKB-KW"/>
</dbReference>
<feature type="chain" id="PRO_5041769000" description="Pentraxin family member" evidence="4">
    <location>
        <begin position="25"/>
        <end position="232"/>
    </location>
</feature>
<gene>
    <name evidence="6" type="ORF">AAFF_G00405750</name>
</gene>
<evidence type="ECO:0000313" key="7">
    <source>
        <dbReference type="Proteomes" id="UP001221898"/>
    </source>
</evidence>
<dbReference type="Pfam" id="PF00354">
    <property type="entry name" value="Pentaxin"/>
    <property type="match status" value="1"/>
</dbReference>
<evidence type="ECO:0000256" key="3">
    <source>
        <dbReference type="PROSITE-ProRule" id="PRU01172"/>
    </source>
</evidence>
<dbReference type="GO" id="GO:0005576">
    <property type="term" value="C:extracellular region"/>
    <property type="evidence" value="ECO:0007669"/>
    <property type="project" value="UniProtKB-SubCell"/>
</dbReference>
<dbReference type="InterPro" id="IPR001759">
    <property type="entry name" value="PTX_dom"/>
</dbReference>
<protein>
    <recommendedName>
        <fullName evidence="4">Pentraxin family member</fullName>
    </recommendedName>
</protein>
<comment type="cofactor">
    <cofactor evidence="4">
        <name>Ca(2+)</name>
        <dbReference type="ChEBI" id="CHEBI:29108"/>
    </cofactor>
    <text evidence="4">Binds 2 calcium ions per subunit.</text>
</comment>
<comment type="subunit">
    <text evidence="4">Homopentamer. Pentaxin (or pentraxin) have a discoid arrangement of 5 non-covalently bound subunits.</text>
</comment>
<sequence length="232" mass="25635">MSTYGELRVLVATLLLCGFSFSSGLEVGLTGKSLIFPYETDYSYVRLTPQKPLELSAFTLCMRLATELQEERQMILFAYRTGDFDELNVWREPDGRISFYLSGDGVFFSLPPLTTFKTSLCLTWESKTGLSAFWMNGIRSARQVYKAGHTIRGKGTVLLGQDPDRYLGDYEALQSYVGEISDLNMWDFVFSEETASLASVRASRTPSTVSTAELVVAPSGEELSSLISVGGG</sequence>
<comment type="caution">
    <text evidence="6">The sequence shown here is derived from an EMBL/GenBank/DDBJ whole genome shotgun (WGS) entry which is preliminary data.</text>
</comment>
<evidence type="ECO:0000256" key="4">
    <source>
        <dbReference type="RuleBase" id="RU362112"/>
    </source>
</evidence>
<keyword evidence="1 4" id="KW-0479">Metal-binding</keyword>
<evidence type="ECO:0000313" key="6">
    <source>
        <dbReference type="EMBL" id="KAJ8399845.1"/>
    </source>
</evidence>
<dbReference type="Gene3D" id="2.60.120.200">
    <property type="match status" value="1"/>
</dbReference>
<keyword evidence="7" id="KW-1185">Reference proteome</keyword>
<dbReference type="PRINTS" id="PR00895">
    <property type="entry name" value="PENTAXIN"/>
</dbReference>
<proteinExistence type="inferred from homology"/>
<dbReference type="SUPFAM" id="SSF49899">
    <property type="entry name" value="Concanavalin A-like lectins/glucanases"/>
    <property type="match status" value="1"/>
</dbReference>
<comment type="subcellular location">
    <subcellularLocation>
        <location evidence="4">Secreted</location>
    </subcellularLocation>
</comment>
<dbReference type="InterPro" id="IPR013320">
    <property type="entry name" value="ConA-like_dom_sf"/>
</dbReference>
<keyword evidence="2 4" id="KW-0106">Calcium</keyword>
<dbReference type="InterPro" id="IPR051005">
    <property type="entry name" value="Pentraxin_domain"/>
</dbReference>
<dbReference type="PROSITE" id="PS51828">
    <property type="entry name" value="PTX_2"/>
    <property type="match status" value="1"/>
</dbReference>
<reference evidence="6" key="1">
    <citation type="journal article" date="2023" name="Science">
        <title>Genome structures resolve the early diversification of teleost fishes.</title>
        <authorList>
            <person name="Parey E."/>
            <person name="Louis A."/>
            <person name="Montfort J."/>
            <person name="Bouchez O."/>
            <person name="Roques C."/>
            <person name="Iampietro C."/>
            <person name="Lluch J."/>
            <person name="Castinel A."/>
            <person name="Donnadieu C."/>
            <person name="Desvignes T."/>
            <person name="Floi Bucao C."/>
            <person name="Jouanno E."/>
            <person name="Wen M."/>
            <person name="Mejri S."/>
            <person name="Dirks R."/>
            <person name="Jansen H."/>
            <person name="Henkel C."/>
            <person name="Chen W.J."/>
            <person name="Zahm M."/>
            <person name="Cabau C."/>
            <person name="Klopp C."/>
            <person name="Thompson A.W."/>
            <person name="Robinson-Rechavi M."/>
            <person name="Braasch I."/>
            <person name="Lecointre G."/>
            <person name="Bobe J."/>
            <person name="Postlethwait J.H."/>
            <person name="Berthelot C."/>
            <person name="Roest Crollius H."/>
            <person name="Guiguen Y."/>
        </authorList>
    </citation>
    <scope>NUCLEOTIDE SEQUENCE</scope>
    <source>
        <strain evidence="6">NC1722</strain>
    </source>
</reference>
<accession>A0AAD7SC02</accession>
<comment type="similarity">
    <text evidence="4">Belongs to the pentraxin family.</text>
</comment>
<dbReference type="AlphaFoldDB" id="A0AAD7SC02"/>
<dbReference type="Proteomes" id="UP001221898">
    <property type="component" value="Unassembled WGS sequence"/>
</dbReference>
<feature type="domain" description="Pentraxin (PTX)" evidence="5">
    <location>
        <begin position="30"/>
        <end position="232"/>
    </location>
</feature>
<evidence type="ECO:0000256" key="1">
    <source>
        <dbReference type="ARBA" id="ARBA00022723"/>
    </source>
</evidence>
<feature type="signal peptide" evidence="4">
    <location>
        <begin position="1"/>
        <end position="24"/>
    </location>
</feature>
<dbReference type="PANTHER" id="PTHR45869:SF2">
    <property type="entry name" value="C-REACTIVE PROTEIN-RELATED"/>
    <property type="match status" value="1"/>
</dbReference>
<keyword evidence="4" id="KW-0732">Signal</keyword>
<evidence type="ECO:0000256" key="2">
    <source>
        <dbReference type="ARBA" id="ARBA00022837"/>
    </source>
</evidence>
<dbReference type="PANTHER" id="PTHR45869">
    <property type="entry name" value="C-REACTIVE PROTEIN-RELATED"/>
    <property type="match status" value="1"/>
</dbReference>
<name>A0AAD7SC02_9TELE</name>
<comment type="caution">
    <text evidence="3">Lacks conserved residue(s) required for the propagation of feature annotation.</text>
</comment>
<organism evidence="6 7">
    <name type="scientific">Aldrovandia affinis</name>
    <dbReference type="NCBI Taxonomy" id="143900"/>
    <lineage>
        <taxon>Eukaryota</taxon>
        <taxon>Metazoa</taxon>
        <taxon>Chordata</taxon>
        <taxon>Craniata</taxon>
        <taxon>Vertebrata</taxon>
        <taxon>Euteleostomi</taxon>
        <taxon>Actinopterygii</taxon>
        <taxon>Neopterygii</taxon>
        <taxon>Teleostei</taxon>
        <taxon>Notacanthiformes</taxon>
        <taxon>Halosauridae</taxon>
        <taxon>Aldrovandia</taxon>
    </lineage>
</organism>
<dbReference type="SMART" id="SM00159">
    <property type="entry name" value="PTX"/>
    <property type="match status" value="1"/>
</dbReference>
<dbReference type="EMBL" id="JAINUG010000080">
    <property type="protein sequence ID" value="KAJ8399845.1"/>
    <property type="molecule type" value="Genomic_DNA"/>
</dbReference>
<evidence type="ECO:0000259" key="5">
    <source>
        <dbReference type="PROSITE" id="PS51828"/>
    </source>
</evidence>